<sequence>MRRAACRTPRVHSESSARESLSVQAARGSIRVPFSVLVLVWEAVGQPVVFLRAAEGRWLAVRPTNFDFQNGRRPVGWPLGQPTPSSFRVGRP</sequence>
<evidence type="ECO:0000313" key="2">
    <source>
        <dbReference type="EMBL" id="CAA2977267.1"/>
    </source>
</evidence>
<dbReference type="EMBL" id="CACTIH010003086">
    <property type="protein sequence ID" value="CAA2977267.1"/>
    <property type="molecule type" value="Genomic_DNA"/>
</dbReference>
<keyword evidence="3" id="KW-1185">Reference proteome</keyword>
<accession>A0A8S0RDX0</accession>
<feature type="region of interest" description="Disordered" evidence="1">
    <location>
        <begin position="72"/>
        <end position="92"/>
    </location>
</feature>
<reference evidence="2 3" key="1">
    <citation type="submission" date="2019-12" db="EMBL/GenBank/DDBJ databases">
        <authorList>
            <person name="Alioto T."/>
            <person name="Alioto T."/>
            <person name="Gomez Garrido J."/>
        </authorList>
    </citation>
    <scope>NUCLEOTIDE SEQUENCE [LARGE SCALE GENOMIC DNA]</scope>
</reference>
<dbReference type="AlphaFoldDB" id="A0A8S0RDX0"/>
<protein>
    <submittedName>
        <fullName evidence="2">Uncharacterized protein</fullName>
    </submittedName>
</protein>
<name>A0A8S0RDX0_OLEEU</name>
<feature type="non-terminal residue" evidence="2">
    <location>
        <position position="92"/>
    </location>
</feature>
<gene>
    <name evidence="2" type="ORF">OLEA9_A064309</name>
</gene>
<evidence type="ECO:0000313" key="3">
    <source>
        <dbReference type="Proteomes" id="UP000594638"/>
    </source>
</evidence>
<organism evidence="2 3">
    <name type="scientific">Olea europaea subsp. europaea</name>
    <dbReference type="NCBI Taxonomy" id="158383"/>
    <lineage>
        <taxon>Eukaryota</taxon>
        <taxon>Viridiplantae</taxon>
        <taxon>Streptophyta</taxon>
        <taxon>Embryophyta</taxon>
        <taxon>Tracheophyta</taxon>
        <taxon>Spermatophyta</taxon>
        <taxon>Magnoliopsida</taxon>
        <taxon>eudicotyledons</taxon>
        <taxon>Gunneridae</taxon>
        <taxon>Pentapetalae</taxon>
        <taxon>asterids</taxon>
        <taxon>lamiids</taxon>
        <taxon>Lamiales</taxon>
        <taxon>Oleaceae</taxon>
        <taxon>Oleeae</taxon>
        <taxon>Olea</taxon>
    </lineage>
</organism>
<dbReference type="Proteomes" id="UP000594638">
    <property type="component" value="Unassembled WGS sequence"/>
</dbReference>
<evidence type="ECO:0000256" key="1">
    <source>
        <dbReference type="SAM" id="MobiDB-lite"/>
    </source>
</evidence>
<comment type="caution">
    <text evidence="2">The sequence shown here is derived from an EMBL/GenBank/DDBJ whole genome shotgun (WGS) entry which is preliminary data.</text>
</comment>
<proteinExistence type="predicted"/>